<comment type="caution">
    <text evidence="7">The sequence shown here is derived from an EMBL/GenBank/DDBJ whole genome shotgun (WGS) entry which is preliminary data.</text>
</comment>
<feature type="transmembrane region" description="Helical" evidence="6">
    <location>
        <begin position="51"/>
        <end position="77"/>
    </location>
</feature>
<feature type="transmembrane region" description="Helical" evidence="6">
    <location>
        <begin position="18"/>
        <end position="39"/>
    </location>
</feature>
<feature type="transmembrane region" description="Helical" evidence="6">
    <location>
        <begin position="304"/>
        <end position="324"/>
    </location>
</feature>
<feature type="transmembrane region" description="Helical" evidence="6">
    <location>
        <begin position="264"/>
        <end position="283"/>
    </location>
</feature>
<dbReference type="PANTHER" id="PTHR30250:SF11">
    <property type="entry name" value="O-ANTIGEN TRANSPORTER-RELATED"/>
    <property type="match status" value="1"/>
</dbReference>
<evidence type="ECO:0008006" key="9">
    <source>
        <dbReference type="Google" id="ProtNLM"/>
    </source>
</evidence>
<keyword evidence="5 6" id="KW-0472">Membrane</keyword>
<feature type="transmembrane region" description="Helical" evidence="6">
    <location>
        <begin position="336"/>
        <end position="356"/>
    </location>
</feature>
<dbReference type="PANTHER" id="PTHR30250">
    <property type="entry name" value="PST FAMILY PREDICTED COLANIC ACID TRANSPORTER"/>
    <property type="match status" value="1"/>
</dbReference>
<dbReference type="EMBL" id="MFEC01000019">
    <property type="protein sequence ID" value="OGE71075.1"/>
    <property type="molecule type" value="Genomic_DNA"/>
</dbReference>
<accession>A0A1F5N0C9</accession>
<feature type="transmembrane region" description="Helical" evidence="6">
    <location>
        <begin position="98"/>
        <end position="117"/>
    </location>
</feature>
<feature type="transmembrane region" description="Helical" evidence="6">
    <location>
        <begin position="224"/>
        <end position="244"/>
    </location>
</feature>
<evidence type="ECO:0000313" key="8">
    <source>
        <dbReference type="Proteomes" id="UP000177135"/>
    </source>
</evidence>
<feature type="transmembrane region" description="Helical" evidence="6">
    <location>
        <begin position="190"/>
        <end position="212"/>
    </location>
</feature>
<evidence type="ECO:0000313" key="7">
    <source>
        <dbReference type="EMBL" id="OGE71075.1"/>
    </source>
</evidence>
<gene>
    <name evidence="7" type="ORF">A2617_04025</name>
</gene>
<keyword evidence="4 6" id="KW-1133">Transmembrane helix</keyword>
<proteinExistence type="predicted"/>
<feature type="transmembrane region" description="Helical" evidence="6">
    <location>
        <begin position="129"/>
        <end position="146"/>
    </location>
</feature>
<evidence type="ECO:0000256" key="1">
    <source>
        <dbReference type="ARBA" id="ARBA00004651"/>
    </source>
</evidence>
<dbReference type="Proteomes" id="UP000177135">
    <property type="component" value="Unassembled WGS sequence"/>
</dbReference>
<evidence type="ECO:0000256" key="4">
    <source>
        <dbReference type="ARBA" id="ARBA00022989"/>
    </source>
</evidence>
<reference evidence="7 8" key="1">
    <citation type="journal article" date="2016" name="Nat. Commun.">
        <title>Thousands of microbial genomes shed light on interconnected biogeochemical processes in an aquifer system.</title>
        <authorList>
            <person name="Anantharaman K."/>
            <person name="Brown C.T."/>
            <person name="Hug L.A."/>
            <person name="Sharon I."/>
            <person name="Castelle C.J."/>
            <person name="Probst A.J."/>
            <person name="Thomas B.C."/>
            <person name="Singh A."/>
            <person name="Wilkins M.J."/>
            <person name="Karaoz U."/>
            <person name="Brodie E.L."/>
            <person name="Williams K.H."/>
            <person name="Hubbard S.S."/>
            <person name="Banfield J.F."/>
        </authorList>
    </citation>
    <scope>NUCLEOTIDE SEQUENCE [LARGE SCALE GENOMIC DNA]</scope>
</reference>
<dbReference type="Pfam" id="PF01943">
    <property type="entry name" value="Polysacc_synt"/>
    <property type="match status" value="1"/>
</dbReference>
<sequence>MLFNKIISVIHTKTINHFFITSGGTIVNGTLGLLFYIYIARLLGPADFGILSIAIAAITLIADIGDLGIDTGIIRFVGKYNMVDKDKALKFLKLGLKVKLFIWLICFVLGWFLMPAASELIFLKSDLTLPLRLSLIGAGGAMLFSLSTHAIQSYQKFWIWNFLNIGTNGLRLLAIIALSLFSILNLPQVLIIYITLPFLGFFISLIFLPNYLTAKNERSVASELLNYSKWVAVVGLLTATAFRLDTFLSARFLTVAQVGIYSVAAQVTTVAPQLIFALATVVAPKLSSFDTRDKVIAYLKKLQLLTLGMSLVGFLLLPIGIFLLPQIYGADYEASIPPFIILFIAQIVFLLALPAQQAIFYYFAKPKFFNVIALGQLSIMGVGGWFLISSFGVLGAAITVLLSNIFSFLISSIWVLYQFKTGKK</sequence>
<evidence type="ECO:0000256" key="3">
    <source>
        <dbReference type="ARBA" id="ARBA00022692"/>
    </source>
</evidence>
<dbReference type="AlphaFoldDB" id="A0A1F5N0C9"/>
<protein>
    <recommendedName>
        <fullName evidence="9">Polysaccharide biosynthesis protein C-terminal domain-containing protein</fullName>
    </recommendedName>
</protein>
<feature type="transmembrane region" description="Helical" evidence="6">
    <location>
        <begin position="394"/>
        <end position="417"/>
    </location>
</feature>
<keyword evidence="3 6" id="KW-0812">Transmembrane</keyword>
<dbReference type="GO" id="GO:0005886">
    <property type="term" value="C:plasma membrane"/>
    <property type="evidence" value="ECO:0007669"/>
    <property type="project" value="UniProtKB-SubCell"/>
</dbReference>
<evidence type="ECO:0000256" key="2">
    <source>
        <dbReference type="ARBA" id="ARBA00022475"/>
    </source>
</evidence>
<dbReference type="InterPro" id="IPR002797">
    <property type="entry name" value="Polysacc_synth"/>
</dbReference>
<keyword evidence="2" id="KW-1003">Cell membrane</keyword>
<name>A0A1F5N0C9_9BACT</name>
<dbReference type="InterPro" id="IPR050833">
    <property type="entry name" value="Poly_Biosynth_Transport"/>
</dbReference>
<evidence type="ECO:0000256" key="6">
    <source>
        <dbReference type="SAM" id="Phobius"/>
    </source>
</evidence>
<feature type="transmembrane region" description="Helical" evidence="6">
    <location>
        <begin position="368"/>
        <end position="388"/>
    </location>
</feature>
<organism evidence="7 8">
    <name type="scientific">Candidatus Daviesbacteria bacterium RIFOXYD1_FULL_41_10</name>
    <dbReference type="NCBI Taxonomy" id="1797801"/>
    <lineage>
        <taxon>Bacteria</taxon>
        <taxon>Candidatus Daviesiibacteriota</taxon>
    </lineage>
</organism>
<evidence type="ECO:0000256" key="5">
    <source>
        <dbReference type="ARBA" id="ARBA00023136"/>
    </source>
</evidence>
<comment type="subcellular location">
    <subcellularLocation>
        <location evidence="1">Cell membrane</location>
        <topology evidence="1">Multi-pass membrane protein</topology>
    </subcellularLocation>
</comment>
<feature type="transmembrane region" description="Helical" evidence="6">
    <location>
        <begin position="158"/>
        <end position="184"/>
    </location>
</feature>